<organism evidence="3 4">
    <name type="scientific">Penicillium capsulatum</name>
    <dbReference type="NCBI Taxonomy" id="69766"/>
    <lineage>
        <taxon>Eukaryota</taxon>
        <taxon>Fungi</taxon>
        <taxon>Dikarya</taxon>
        <taxon>Ascomycota</taxon>
        <taxon>Pezizomycotina</taxon>
        <taxon>Eurotiomycetes</taxon>
        <taxon>Eurotiomycetidae</taxon>
        <taxon>Eurotiales</taxon>
        <taxon>Aspergillaceae</taxon>
        <taxon>Penicillium</taxon>
    </lineage>
</organism>
<dbReference type="PANTHER" id="PTHR37534">
    <property type="entry name" value="TRANSCRIPTIONAL ACTIVATOR PROTEIN UGA3"/>
    <property type="match status" value="1"/>
</dbReference>
<sequence length="394" mass="45719">MASQPAHPATPMTTELLQHFDQNIAARLAWVDCPSNPWRQVIIPLALKSPMVLCTLLSLSSEDLAYRYVHDHPRRRYLQDVSMRFRNNALTLLAEHMRSMRERQRLQIQYIDPNETRHALASTLVLYNVELLGAEAVKWRMHLQAGRVILQWKEQASPDAASLDEIDTFLFYEHYYSSVFAGLTTFRTVDEPSGDMLRHGDNITIFSDFVRVIHRITQIERVRFNQGSTIDPTQVEDVKHQIEEAWKRMTQLGQTFHFRSRSAQQDFTQLICIFYHASLIYGYRVLANDPSIEAQVQESRDSILQLLSCLSDKRTFAHDLTWPLFIAGTECRGLPEMQAIVSQEMETVMKISGVLDRQKVLSFLKHYWSIDLEPNATWIHLMRDKVQEGSMLIL</sequence>
<evidence type="ECO:0000256" key="1">
    <source>
        <dbReference type="ARBA" id="ARBA00004123"/>
    </source>
</evidence>
<keyword evidence="4" id="KW-1185">Reference proteome</keyword>
<evidence type="ECO:0000256" key="2">
    <source>
        <dbReference type="ARBA" id="ARBA00023242"/>
    </source>
</evidence>
<comment type="caution">
    <text evidence="3">The sequence shown here is derived from an EMBL/GenBank/DDBJ whole genome shotgun (WGS) entry which is preliminary data.</text>
</comment>
<dbReference type="InterPro" id="IPR021858">
    <property type="entry name" value="Fun_TF"/>
</dbReference>
<reference evidence="3" key="1">
    <citation type="submission" date="2022-11" db="EMBL/GenBank/DDBJ databases">
        <authorList>
            <person name="Petersen C."/>
        </authorList>
    </citation>
    <scope>NUCLEOTIDE SEQUENCE</scope>
    <source>
        <strain evidence="3">IBT 21917</strain>
    </source>
</reference>
<dbReference type="OrthoDB" id="3251668at2759"/>
<name>A0A9W9LWK8_9EURO</name>
<gene>
    <name evidence="3" type="ORF">N7492_003024</name>
</gene>
<keyword evidence="2" id="KW-0539">Nucleus</keyword>
<dbReference type="AlphaFoldDB" id="A0A9W9LWK8"/>
<dbReference type="Pfam" id="PF11951">
    <property type="entry name" value="Fungal_trans_2"/>
    <property type="match status" value="1"/>
</dbReference>
<accession>A0A9W9LWK8</accession>
<reference evidence="3" key="2">
    <citation type="journal article" date="2023" name="IMA Fungus">
        <title>Comparative genomic study of the Penicillium genus elucidates a diverse pangenome and 15 lateral gene transfer events.</title>
        <authorList>
            <person name="Petersen C."/>
            <person name="Sorensen T."/>
            <person name="Nielsen M.R."/>
            <person name="Sondergaard T.E."/>
            <person name="Sorensen J.L."/>
            <person name="Fitzpatrick D.A."/>
            <person name="Frisvad J.C."/>
            <person name="Nielsen K.L."/>
        </authorList>
    </citation>
    <scope>NUCLEOTIDE SEQUENCE</scope>
    <source>
        <strain evidence="3">IBT 21917</strain>
    </source>
</reference>
<protein>
    <submittedName>
        <fullName evidence="3">Uncharacterized protein</fullName>
    </submittedName>
</protein>
<evidence type="ECO:0000313" key="4">
    <source>
        <dbReference type="Proteomes" id="UP001146351"/>
    </source>
</evidence>
<dbReference type="GO" id="GO:0005634">
    <property type="term" value="C:nucleus"/>
    <property type="evidence" value="ECO:0007669"/>
    <property type="project" value="UniProtKB-SubCell"/>
</dbReference>
<dbReference type="PANTHER" id="PTHR37534:SF46">
    <property type="entry name" value="ZN(II)2CYS6 TRANSCRIPTION FACTOR (EUROFUNG)"/>
    <property type="match status" value="1"/>
</dbReference>
<proteinExistence type="predicted"/>
<dbReference type="EMBL" id="JAPQKO010000002">
    <property type="protein sequence ID" value="KAJ5179814.1"/>
    <property type="molecule type" value="Genomic_DNA"/>
</dbReference>
<evidence type="ECO:0000313" key="3">
    <source>
        <dbReference type="EMBL" id="KAJ5179814.1"/>
    </source>
</evidence>
<dbReference type="Proteomes" id="UP001146351">
    <property type="component" value="Unassembled WGS sequence"/>
</dbReference>
<comment type="subcellular location">
    <subcellularLocation>
        <location evidence="1">Nucleus</location>
    </subcellularLocation>
</comment>